<sequence length="499" mass="52357">MTTTQTAVPEDLRASVALSENMFIGGQWVPAASGATLDVEDPATGEIIGRVPAGDAADVDRAVAAAKAAFPVWRASNPAERSRLINRLADLIEENADELARIDSLDVGMPFAEARYVDIAFSISILRYYAGWATKINGDTISPSFPQSFGGGPFHAYTLKEPVGVVAAITPWNIPLMMLVKKLAPALATGCVMVAKPAEITPLSTSVLAKLCQEAGIPDGVFNVVSGLGSTVGAALTAHPDVAKVTFTGSVPTGKAIIRAAADTLKRVSLELGGKSPNIVFDDANLAKAIPTAGMAIFAGAGESCIAGSRLYVQRGVYQQVVDGLAARANEIKVGPASEADSEMGPLVSATHRDKVASYFELARAEGATVVAGGEVHGDSGYFVKPTVLTGVAPDSRINREEIFGPVVSVIPFDTEEEVLAMSNDSDYGLGSAVWTQDISRAHRMAAGIESGQVWINTYQPVDPALPFGGYKQSGWGRETCRESLEDYLETKTVVVDLG</sequence>
<evidence type="ECO:0000313" key="6">
    <source>
        <dbReference type="EMBL" id="GEE01658.1"/>
    </source>
</evidence>
<dbReference type="Gene3D" id="3.40.605.10">
    <property type="entry name" value="Aldehyde Dehydrogenase, Chain A, domain 1"/>
    <property type="match status" value="1"/>
</dbReference>
<comment type="similarity">
    <text evidence="1 4">Belongs to the aldehyde dehydrogenase family.</text>
</comment>
<dbReference type="Proteomes" id="UP000444960">
    <property type="component" value="Unassembled WGS sequence"/>
</dbReference>
<dbReference type="GO" id="GO:0016620">
    <property type="term" value="F:oxidoreductase activity, acting on the aldehyde or oxo group of donors, NAD or NADP as acceptor"/>
    <property type="evidence" value="ECO:0007669"/>
    <property type="project" value="InterPro"/>
</dbReference>
<evidence type="ECO:0000313" key="7">
    <source>
        <dbReference type="Proteomes" id="UP000444960"/>
    </source>
</evidence>
<dbReference type="InterPro" id="IPR016162">
    <property type="entry name" value="Ald_DH_N"/>
</dbReference>
<dbReference type="FunFam" id="3.40.605.10:FF:000007">
    <property type="entry name" value="NAD/NADP-dependent betaine aldehyde dehydrogenase"/>
    <property type="match status" value="1"/>
</dbReference>
<reference evidence="7" key="1">
    <citation type="submission" date="2019-06" db="EMBL/GenBank/DDBJ databases">
        <title>Gordonia isolated from sludge of a wastewater treatment plant.</title>
        <authorList>
            <person name="Tamura T."/>
            <person name="Aoyama K."/>
            <person name="Kang Y."/>
            <person name="Saito S."/>
            <person name="Akiyama N."/>
            <person name="Yazawa K."/>
            <person name="Gonoi T."/>
            <person name="Mikami Y."/>
        </authorList>
    </citation>
    <scope>NUCLEOTIDE SEQUENCE [LARGE SCALE GENOMIC DNA]</scope>
    <source>
        <strain evidence="7">NBRC 107696</strain>
    </source>
</reference>
<dbReference type="Pfam" id="PF00171">
    <property type="entry name" value="Aldedh"/>
    <property type="match status" value="1"/>
</dbReference>
<evidence type="ECO:0000256" key="2">
    <source>
        <dbReference type="ARBA" id="ARBA00023002"/>
    </source>
</evidence>
<keyword evidence="2 4" id="KW-0560">Oxidoreductase</keyword>
<accession>A0A7I9V8D8</accession>
<organism evidence="6 7">
    <name type="scientific">Gordonia spumicola</name>
    <dbReference type="NCBI Taxonomy" id="589161"/>
    <lineage>
        <taxon>Bacteria</taxon>
        <taxon>Bacillati</taxon>
        <taxon>Actinomycetota</taxon>
        <taxon>Actinomycetes</taxon>
        <taxon>Mycobacteriales</taxon>
        <taxon>Gordoniaceae</taxon>
        <taxon>Gordonia</taxon>
    </lineage>
</organism>
<evidence type="ECO:0000256" key="4">
    <source>
        <dbReference type="RuleBase" id="RU003345"/>
    </source>
</evidence>
<dbReference type="FunFam" id="3.40.309.10:FF:000012">
    <property type="entry name" value="Betaine aldehyde dehydrogenase"/>
    <property type="match status" value="1"/>
</dbReference>
<comment type="caution">
    <text evidence="6">The sequence shown here is derived from an EMBL/GenBank/DDBJ whole genome shotgun (WGS) entry which is preliminary data.</text>
</comment>
<keyword evidence="7" id="KW-1185">Reference proteome</keyword>
<dbReference type="EMBL" id="BJOV01000003">
    <property type="protein sequence ID" value="GEE01658.1"/>
    <property type="molecule type" value="Genomic_DNA"/>
</dbReference>
<evidence type="ECO:0000256" key="1">
    <source>
        <dbReference type="ARBA" id="ARBA00009986"/>
    </source>
</evidence>
<feature type="active site" evidence="3">
    <location>
        <position position="271"/>
    </location>
</feature>
<evidence type="ECO:0000259" key="5">
    <source>
        <dbReference type="Pfam" id="PF00171"/>
    </source>
</evidence>
<feature type="domain" description="Aldehyde dehydrogenase" evidence="5">
    <location>
        <begin position="28"/>
        <end position="494"/>
    </location>
</feature>
<protein>
    <submittedName>
        <fullName evidence="6">Aldehyde dehydrogenase</fullName>
    </submittedName>
</protein>
<proteinExistence type="inferred from homology"/>
<name>A0A7I9V8D8_9ACTN</name>
<dbReference type="PROSITE" id="PS00687">
    <property type="entry name" value="ALDEHYDE_DEHYDR_GLU"/>
    <property type="match status" value="1"/>
</dbReference>
<dbReference type="PANTHER" id="PTHR11699">
    <property type="entry name" value="ALDEHYDE DEHYDROGENASE-RELATED"/>
    <property type="match status" value="1"/>
</dbReference>
<gene>
    <name evidence="6" type="ORF">nbrc107696_21040</name>
</gene>
<dbReference type="InterPro" id="IPR016161">
    <property type="entry name" value="Ald_DH/histidinol_DH"/>
</dbReference>
<dbReference type="InterPro" id="IPR029510">
    <property type="entry name" value="Ald_DH_CS_GLU"/>
</dbReference>
<dbReference type="SUPFAM" id="SSF53720">
    <property type="entry name" value="ALDH-like"/>
    <property type="match status" value="1"/>
</dbReference>
<dbReference type="Gene3D" id="3.40.309.10">
    <property type="entry name" value="Aldehyde Dehydrogenase, Chain A, domain 2"/>
    <property type="match status" value="1"/>
</dbReference>
<dbReference type="InterPro" id="IPR015590">
    <property type="entry name" value="Aldehyde_DH_dom"/>
</dbReference>
<dbReference type="InterPro" id="IPR016163">
    <property type="entry name" value="Ald_DH_C"/>
</dbReference>
<evidence type="ECO:0000256" key="3">
    <source>
        <dbReference type="PROSITE-ProRule" id="PRU10007"/>
    </source>
</evidence>
<dbReference type="RefSeq" id="WP_161895422.1">
    <property type="nucleotide sequence ID" value="NZ_BJOV01000003.1"/>
</dbReference>
<dbReference type="AlphaFoldDB" id="A0A7I9V8D8"/>
<dbReference type="OrthoDB" id="6882680at2"/>